<dbReference type="EC" id="3.4.24.-" evidence="6"/>
<dbReference type="Gene3D" id="1.10.287.830">
    <property type="entry name" value="putative peptidase helix hairpin domain like"/>
    <property type="match status" value="1"/>
</dbReference>
<comment type="cofactor">
    <cofactor evidence="6">
        <name>Zn(2+)</name>
        <dbReference type="ChEBI" id="CHEBI:29105"/>
    </cofactor>
    <text evidence="6">Binds 1 zinc ion.</text>
</comment>
<feature type="domain" description="Oligopeptidase F N-terminal" evidence="8">
    <location>
        <begin position="119"/>
        <end position="188"/>
    </location>
</feature>
<proteinExistence type="inferred from homology"/>
<feature type="domain" description="Peptidase M3A/M3B catalytic" evidence="7">
    <location>
        <begin position="209"/>
        <end position="589"/>
    </location>
</feature>
<dbReference type="SUPFAM" id="SSF55486">
    <property type="entry name" value="Metalloproteases ('zincins'), catalytic domain"/>
    <property type="match status" value="1"/>
</dbReference>
<dbReference type="Gene3D" id="1.10.1370.20">
    <property type="entry name" value="Oligoendopeptidase f, C-terminal domain"/>
    <property type="match status" value="1"/>
</dbReference>
<dbReference type="EMBL" id="SOEG01000004">
    <property type="protein sequence ID" value="TDX52941.1"/>
    <property type="molecule type" value="Genomic_DNA"/>
</dbReference>
<reference evidence="9 10" key="1">
    <citation type="submission" date="2019-03" db="EMBL/GenBank/DDBJ databases">
        <title>Subsurface microbial communities from deep shales in Ohio and West Virginia, USA.</title>
        <authorList>
            <person name="Wrighton K."/>
        </authorList>
    </citation>
    <scope>NUCLEOTIDE SEQUENCE [LARGE SCALE GENOMIC DNA]</scope>
    <source>
        <strain evidence="9 10">MSL 6dP</strain>
    </source>
</reference>
<keyword evidence="1 6" id="KW-0645">Protease</keyword>
<dbReference type="Gene3D" id="1.20.140.70">
    <property type="entry name" value="Oligopeptidase f, N-terminal domain"/>
    <property type="match status" value="1"/>
</dbReference>
<dbReference type="GO" id="GO:0004222">
    <property type="term" value="F:metalloendopeptidase activity"/>
    <property type="evidence" value="ECO:0007669"/>
    <property type="project" value="UniProtKB-UniRule"/>
</dbReference>
<dbReference type="GO" id="GO:0006518">
    <property type="term" value="P:peptide metabolic process"/>
    <property type="evidence" value="ECO:0007669"/>
    <property type="project" value="TreeGrafter"/>
</dbReference>
<comment type="function">
    <text evidence="6">Has oligopeptidase activity and degrades a variety of small bioactive peptides.</text>
</comment>
<evidence type="ECO:0000313" key="9">
    <source>
        <dbReference type="EMBL" id="TDX52941.1"/>
    </source>
</evidence>
<comment type="similarity">
    <text evidence="6">Belongs to the peptidase M3B family.</text>
</comment>
<keyword evidence="3 6" id="KW-0378">Hydrolase</keyword>
<dbReference type="PANTHER" id="PTHR11804:SF84">
    <property type="entry name" value="SACCHAROLYSIN"/>
    <property type="match status" value="1"/>
</dbReference>
<evidence type="ECO:0000256" key="6">
    <source>
        <dbReference type="RuleBase" id="RU368091"/>
    </source>
</evidence>
<name>A0A4V3GYI4_9FIRM</name>
<dbReference type="AlphaFoldDB" id="A0A4V3GYI4"/>
<sequence length="602" mass="69890">MKEGKNQALKTRDEIAEEFKWDLSDIYESDEKWTQEFKEAENRLPEMQDYKGKLANSADQLLNGLNLSMELSRLLERLYNYAARKSDEDTANNSYQAMRARIQGLFSKFSSSISFMVPEIIQIPTDKLNSFIEEKEELKLYQHYLDDIMRQKEHYLSPEEEKIIALASEITQGPENIFGMINNADMSFPTIKGEDGEEIEVSHGRYIELLKNDNRHIRRDAFKAYYSSYQELKNTIATTLSSNIKSDIFYTRVRNYNNSLEASLAGNNIPVDVYNNLIDTVSNNLDTMYSYVDLRKSVLEVSDLHMYDLYTPIVKDIEMKISYDEAQDIILQALKPLGEEYLKVIKESFESSWIDVYENKGKRSGAYSSSCYDAHPYILLNYNNDIDNLFTLAHELGHAMHSYYSNQEQPYIYANYSIFVAEVASTVNEALLMQYLLKTTDDENKRKYILNHHLEQFRGTVYRQTMFAEFEKLIHEIAEQGEALTTDILSQSYHQLNEKYYGENIVIDEEIDVEWARIPHFYYNFYVYQYATGFSAAITLSQKILKEGQEAIDKYLNFLKGGSSDYPIELLKGAGVDMTKPEAIEKALDLFSDLVAEMKELL</sequence>
<evidence type="ECO:0000313" key="10">
    <source>
        <dbReference type="Proteomes" id="UP000295832"/>
    </source>
</evidence>
<dbReference type="PANTHER" id="PTHR11804">
    <property type="entry name" value="PROTEASE M3 THIMET OLIGOPEPTIDASE-RELATED"/>
    <property type="match status" value="1"/>
</dbReference>
<keyword evidence="10" id="KW-1185">Reference proteome</keyword>
<accession>A0A4V3GYI4</accession>
<evidence type="ECO:0000259" key="7">
    <source>
        <dbReference type="Pfam" id="PF01432"/>
    </source>
</evidence>
<dbReference type="GO" id="GO:0006508">
    <property type="term" value="P:proteolysis"/>
    <property type="evidence" value="ECO:0007669"/>
    <property type="project" value="UniProtKB-KW"/>
</dbReference>
<dbReference type="STRING" id="926561.GCA_000379025_00371"/>
<organism evidence="9 10">
    <name type="scientific">Orenia marismortui</name>
    <dbReference type="NCBI Taxonomy" id="46469"/>
    <lineage>
        <taxon>Bacteria</taxon>
        <taxon>Bacillati</taxon>
        <taxon>Bacillota</taxon>
        <taxon>Clostridia</taxon>
        <taxon>Halanaerobiales</taxon>
        <taxon>Halobacteroidaceae</taxon>
        <taxon>Orenia</taxon>
    </lineage>
</organism>
<evidence type="ECO:0000256" key="4">
    <source>
        <dbReference type="ARBA" id="ARBA00022833"/>
    </source>
</evidence>
<protein>
    <recommendedName>
        <fullName evidence="6">Oligopeptidase F</fullName>
        <ecNumber evidence="6">3.4.24.-</ecNumber>
    </recommendedName>
</protein>
<keyword evidence="4 6" id="KW-0862">Zinc</keyword>
<evidence type="ECO:0000259" key="8">
    <source>
        <dbReference type="Pfam" id="PF08439"/>
    </source>
</evidence>
<dbReference type="CDD" id="cd09608">
    <property type="entry name" value="M3B_PepF"/>
    <property type="match status" value="1"/>
</dbReference>
<keyword evidence="2 6" id="KW-0479">Metal-binding</keyword>
<dbReference type="InterPro" id="IPR004438">
    <property type="entry name" value="Peptidase_M3B"/>
</dbReference>
<comment type="caution">
    <text evidence="9">The sequence shown here is derived from an EMBL/GenBank/DDBJ whole genome shotgun (WGS) entry which is preliminary data.</text>
</comment>
<evidence type="ECO:0000256" key="5">
    <source>
        <dbReference type="ARBA" id="ARBA00023049"/>
    </source>
</evidence>
<gene>
    <name evidence="9" type="ORF">C7959_10466</name>
</gene>
<dbReference type="NCBIfam" id="TIGR00181">
    <property type="entry name" value="pepF"/>
    <property type="match status" value="1"/>
</dbReference>
<evidence type="ECO:0000256" key="2">
    <source>
        <dbReference type="ARBA" id="ARBA00022723"/>
    </source>
</evidence>
<dbReference type="Proteomes" id="UP000295832">
    <property type="component" value="Unassembled WGS sequence"/>
</dbReference>
<dbReference type="InterPro" id="IPR013647">
    <property type="entry name" value="OligopepF_N_dom"/>
</dbReference>
<evidence type="ECO:0000256" key="1">
    <source>
        <dbReference type="ARBA" id="ARBA00022670"/>
    </source>
</evidence>
<dbReference type="Pfam" id="PF01432">
    <property type="entry name" value="Peptidase_M3"/>
    <property type="match status" value="1"/>
</dbReference>
<evidence type="ECO:0000256" key="3">
    <source>
        <dbReference type="ARBA" id="ARBA00022801"/>
    </source>
</evidence>
<dbReference type="InterPro" id="IPR001567">
    <property type="entry name" value="Pept_M3A_M3B_dom"/>
</dbReference>
<keyword evidence="5 6" id="KW-0482">Metalloprotease</keyword>
<dbReference type="InterPro" id="IPR042088">
    <property type="entry name" value="OligoPept_F_C"/>
</dbReference>
<dbReference type="RefSeq" id="WP_134115158.1">
    <property type="nucleotide sequence ID" value="NZ_SOEG01000004.1"/>
</dbReference>
<dbReference type="Pfam" id="PF08439">
    <property type="entry name" value="Peptidase_M3_N"/>
    <property type="match status" value="1"/>
</dbReference>
<dbReference type="InterPro" id="IPR045090">
    <property type="entry name" value="Pept_M3A_M3B"/>
</dbReference>
<dbReference type="GO" id="GO:0046872">
    <property type="term" value="F:metal ion binding"/>
    <property type="evidence" value="ECO:0007669"/>
    <property type="project" value="UniProtKB-UniRule"/>
</dbReference>